<dbReference type="AlphaFoldDB" id="A0A0N8GMK4"/>
<protein>
    <submittedName>
        <fullName evidence="1">Uncharacterized protein</fullName>
    </submittedName>
</protein>
<dbReference type="Proteomes" id="UP000050417">
    <property type="component" value="Unassembled WGS sequence"/>
</dbReference>
<evidence type="ECO:0000313" key="1">
    <source>
        <dbReference type="EMBL" id="KPL75546.1"/>
    </source>
</evidence>
<comment type="caution">
    <text evidence="1">The sequence shown here is derived from an EMBL/GenBank/DDBJ whole genome shotgun (WGS) entry which is preliminary data.</text>
</comment>
<proteinExistence type="predicted"/>
<sequence>MSKLLRVGIPNKSWSCGITFLLKKSCSNMESQVGYGFKALLMDEGILLLIIYGHSMIRKDFSLFIQELSREKKFIRSVLHLPSLINIPI</sequence>
<dbReference type="EMBL" id="LGCL01000027">
    <property type="protein sequence ID" value="KPL75546.1"/>
    <property type="molecule type" value="Genomic_DNA"/>
</dbReference>
<name>A0A0N8GMK4_9CHLR</name>
<accession>A0A0N8GMK4</accession>
<reference evidence="1 2" key="1">
    <citation type="submission" date="2015-07" db="EMBL/GenBank/DDBJ databases">
        <title>Genome sequence of Ornatilinea apprima DSM 23815.</title>
        <authorList>
            <person name="Hemp J."/>
            <person name="Ward L.M."/>
            <person name="Pace L.A."/>
            <person name="Fischer W.W."/>
        </authorList>
    </citation>
    <scope>NUCLEOTIDE SEQUENCE [LARGE SCALE GENOMIC DNA]</scope>
    <source>
        <strain evidence="1 2">P3M-1</strain>
    </source>
</reference>
<keyword evidence="2" id="KW-1185">Reference proteome</keyword>
<evidence type="ECO:0000313" key="2">
    <source>
        <dbReference type="Proteomes" id="UP000050417"/>
    </source>
</evidence>
<gene>
    <name evidence="1" type="ORF">ADN00_12960</name>
</gene>
<organism evidence="1 2">
    <name type="scientific">Ornatilinea apprima</name>
    <dbReference type="NCBI Taxonomy" id="1134406"/>
    <lineage>
        <taxon>Bacteria</taxon>
        <taxon>Bacillati</taxon>
        <taxon>Chloroflexota</taxon>
        <taxon>Anaerolineae</taxon>
        <taxon>Anaerolineales</taxon>
        <taxon>Anaerolineaceae</taxon>
        <taxon>Ornatilinea</taxon>
    </lineage>
</organism>